<accession>A0ABR7GQA2</accession>
<keyword evidence="5 11" id="KW-0808">Transferase</keyword>
<evidence type="ECO:0000256" key="5">
    <source>
        <dbReference type="ARBA" id="ARBA00022679"/>
    </source>
</evidence>
<keyword evidence="7 11" id="KW-0274">FAD</keyword>
<protein>
    <recommendedName>
        <fullName evidence="3 11">FAD:protein FMN transferase</fullName>
        <ecNumber evidence="2 11">2.7.1.180</ecNumber>
    </recommendedName>
    <alternativeName>
        <fullName evidence="9 11">Flavin transferase</fullName>
    </alternativeName>
</protein>
<gene>
    <name evidence="13" type="ORF">H8S02_11140</name>
</gene>
<evidence type="ECO:0000256" key="1">
    <source>
        <dbReference type="ARBA" id="ARBA00001946"/>
    </source>
</evidence>
<dbReference type="PANTHER" id="PTHR30040:SF2">
    <property type="entry name" value="FAD:PROTEIN FMN TRANSFERASE"/>
    <property type="match status" value="1"/>
</dbReference>
<keyword evidence="12" id="KW-1003">Cell membrane</keyword>
<organism evidence="13 14">
    <name type="scientific">Agathobaculum hominis</name>
    <dbReference type="NCBI Taxonomy" id="2763014"/>
    <lineage>
        <taxon>Bacteria</taxon>
        <taxon>Bacillati</taxon>
        <taxon>Bacillota</taxon>
        <taxon>Clostridia</taxon>
        <taxon>Eubacteriales</taxon>
        <taxon>Butyricicoccaceae</taxon>
        <taxon>Agathobaculum</taxon>
    </lineage>
</organism>
<keyword evidence="4 11" id="KW-0285">Flavoprotein</keyword>
<dbReference type="SUPFAM" id="SSF143631">
    <property type="entry name" value="ApbE-like"/>
    <property type="match status" value="1"/>
</dbReference>
<dbReference type="PROSITE" id="PS51257">
    <property type="entry name" value="PROKAR_LIPOPROTEIN"/>
    <property type="match status" value="1"/>
</dbReference>
<dbReference type="PANTHER" id="PTHR30040">
    <property type="entry name" value="THIAMINE BIOSYNTHESIS LIPOPROTEIN APBE"/>
    <property type="match status" value="1"/>
</dbReference>
<evidence type="ECO:0000256" key="3">
    <source>
        <dbReference type="ARBA" id="ARBA00016337"/>
    </source>
</evidence>
<keyword evidence="12" id="KW-0449">Lipoprotein</keyword>
<evidence type="ECO:0000256" key="10">
    <source>
        <dbReference type="ARBA" id="ARBA00048540"/>
    </source>
</evidence>
<dbReference type="Gene3D" id="3.10.520.10">
    <property type="entry name" value="ApbE-like domains"/>
    <property type="match status" value="1"/>
</dbReference>
<comment type="similarity">
    <text evidence="11 12">Belongs to the ApbE family.</text>
</comment>
<dbReference type="GO" id="GO:0016740">
    <property type="term" value="F:transferase activity"/>
    <property type="evidence" value="ECO:0007669"/>
    <property type="project" value="UniProtKB-KW"/>
</dbReference>
<comment type="function">
    <text evidence="12">Flavin transferase that catalyzes the transfer of the FMN moiety of FAD and its covalent binding to the hydroxyl group of a threonine residue in a target flavoprotein.</text>
</comment>
<evidence type="ECO:0000256" key="12">
    <source>
        <dbReference type="RuleBase" id="RU363002"/>
    </source>
</evidence>
<evidence type="ECO:0000256" key="7">
    <source>
        <dbReference type="ARBA" id="ARBA00022827"/>
    </source>
</evidence>
<evidence type="ECO:0000256" key="2">
    <source>
        <dbReference type="ARBA" id="ARBA00011955"/>
    </source>
</evidence>
<evidence type="ECO:0000256" key="4">
    <source>
        <dbReference type="ARBA" id="ARBA00022630"/>
    </source>
</evidence>
<comment type="catalytic activity">
    <reaction evidence="10 11 12">
        <text>L-threonyl-[protein] + FAD = FMN-L-threonyl-[protein] + AMP + H(+)</text>
        <dbReference type="Rhea" id="RHEA:36847"/>
        <dbReference type="Rhea" id="RHEA-COMP:11060"/>
        <dbReference type="Rhea" id="RHEA-COMP:11061"/>
        <dbReference type="ChEBI" id="CHEBI:15378"/>
        <dbReference type="ChEBI" id="CHEBI:30013"/>
        <dbReference type="ChEBI" id="CHEBI:57692"/>
        <dbReference type="ChEBI" id="CHEBI:74257"/>
        <dbReference type="ChEBI" id="CHEBI:456215"/>
        <dbReference type="EC" id="2.7.1.180"/>
    </reaction>
</comment>
<comment type="subcellular location">
    <subcellularLocation>
        <location evidence="12">Cell inner membrane</location>
        <topology evidence="12">Lipid-anchor</topology>
        <orientation evidence="12">Periplasmic side</orientation>
    </subcellularLocation>
</comment>
<name>A0ABR7GQA2_9FIRM</name>
<evidence type="ECO:0000313" key="14">
    <source>
        <dbReference type="Proteomes" id="UP000641741"/>
    </source>
</evidence>
<dbReference type="InterPro" id="IPR003374">
    <property type="entry name" value="ApbE-like_sf"/>
</dbReference>
<dbReference type="Pfam" id="PF02424">
    <property type="entry name" value="ApbE"/>
    <property type="match status" value="1"/>
</dbReference>
<dbReference type="PIRSF" id="PIRSF006268">
    <property type="entry name" value="ApbE"/>
    <property type="match status" value="1"/>
</dbReference>
<evidence type="ECO:0000256" key="9">
    <source>
        <dbReference type="ARBA" id="ARBA00031306"/>
    </source>
</evidence>
<dbReference type="EMBL" id="JACOPK010000011">
    <property type="protein sequence ID" value="MBC5696491.1"/>
    <property type="molecule type" value="Genomic_DNA"/>
</dbReference>
<dbReference type="InterPro" id="IPR024932">
    <property type="entry name" value="ApbE"/>
</dbReference>
<keyword evidence="14" id="KW-1185">Reference proteome</keyword>
<reference evidence="13 14" key="1">
    <citation type="submission" date="2020-08" db="EMBL/GenBank/DDBJ databases">
        <title>Genome public.</title>
        <authorList>
            <person name="Liu C."/>
            <person name="Sun Q."/>
        </authorList>
    </citation>
    <scope>NUCLEOTIDE SEQUENCE [LARGE SCALE GENOMIC DNA]</scope>
    <source>
        <strain evidence="13 14">M2</strain>
    </source>
</reference>
<dbReference type="RefSeq" id="WP_186970584.1">
    <property type="nucleotide sequence ID" value="NZ_JACOPK010000011.1"/>
</dbReference>
<comment type="cofactor">
    <cofactor evidence="1 12">
        <name>Mg(2+)</name>
        <dbReference type="ChEBI" id="CHEBI:18420"/>
    </cofactor>
</comment>
<dbReference type="EC" id="2.7.1.180" evidence="2 11"/>
<keyword evidence="12" id="KW-0997">Cell inner membrane</keyword>
<evidence type="ECO:0000313" key="13">
    <source>
        <dbReference type="EMBL" id="MBC5696491.1"/>
    </source>
</evidence>
<proteinExistence type="inferred from homology"/>
<keyword evidence="12" id="KW-0472">Membrane</keyword>
<dbReference type="Proteomes" id="UP000641741">
    <property type="component" value="Unassembled WGS sequence"/>
</dbReference>
<comment type="caution">
    <text evidence="13">The sequence shown here is derived from an EMBL/GenBank/DDBJ whole genome shotgun (WGS) entry which is preliminary data.</text>
</comment>
<evidence type="ECO:0000256" key="8">
    <source>
        <dbReference type="ARBA" id="ARBA00022842"/>
    </source>
</evidence>
<keyword evidence="6 11" id="KW-0479">Metal-binding</keyword>
<evidence type="ECO:0000256" key="6">
    <source>
        <dbReference type="ARBA" id="ARBA00022723"/>
    </source>
</evidence>
<keyword evidence="8 11" id="KW-0460">Magnesium</keyword>
<evidence type="ECO:0000256" key="11">
    <source>
        <dbReference type="PIRNR" id="PIRNR006268"/>
    </source>
</evidence>
<sequence length="333" mass="35082">MKRILAASLLLLTLSGCGGKSEPYSTDFFAMDTFMSVKVLGSDGESLAQQCENEINALEGVLSRTRGDTDIAKLNAADGAPVTLSDEGAKLLSTALDLSAVTNGAYDPTVAPLTDLWGIGTEHQQVPAQSDIEAALQTVGTQHVHVSGDSVQLDGGSRIDLGGIAKGYAADLCADILKDADADGLLVLGGNIYAVGTNEGKDWNIGIADPDEPTDTVAAVAVHDLSVVTSGDYERYFEQDGVRYHHIFDPETGYPAASGLRSVTVIDENSTRADALTTALFVMGADKGRAYCEKNGIAAVFITSDRQVFTTEKVSELCSFSFTGEDKGYTYAQ</sequence>